<dbReference type="Proteomes" id="UP000484164">
    <property type="component" value="Unassembled WGS sequence"/>
</dbReference>
<dbReference type="PANTHER" id="PTHR22911:SF6">
    <property type="entry name" value="SOLUTE CARRIER FAMILY 35 MEMBER G1"/>
    <property type="match status" value="1"/>
</dbReference>
<protein>
    <submittedName>
        <fullName evidence="7">DMT family transporter</fullName>
    </submittedName>
</protein>
<feature type="transmembrane region" description="Helical" evidence="5">
    <location>
        <begin position="248"/>
        <end position="266"/>
    </location>
</feature>
<evidence type="ECO:0000256" key="3">
    <source>
        <dbReference type="ARBA" id="ARBA00022989"/>
    </source>
</evidence>
<evidence type="ECO:0000256" key="4">
    <source>
        <dbReference type="ARBA" id="ARBA00023136"/>
    </source>
</evidence>
<feature type="transmembrane region" description="Helical" evidence="5">
    <location>
        <begin position="57"/>
        <end position="75"/>
    </location>
</feature>
<comment type="caution">
    <text evidence="7">The sequence shown here is derived from an EMBL/GenBank/DDBJ whole genome shotgun (WGS) entry which is preliminary data.</text>
</comment>
<dbReference type="Gene3D" id="1.10.3730.20">
    <property type="match status" value="1"/>
</dbReference>
<sequence>MLISVVCFSAMNLVVKFLGNIPAPELVFFRSVVSFTLSLYFIKRRNLSPFGNNKKWLIARGVFGVTALTTFFYTLQELPLATAITLQYLSPIFTAIFATQLLGEKVKSYQWLFFLISFAGIAMIKGFNEDVDLKFLLLGVMSAVFAGLAYNAIGKVKHTDNPVVVVFYFPLIATPIMGVVSIFYWVQPIGWEWLLLILMGVLTQIAQVYMTKAFQSSAISGLTGMKYLGVVFALGFDFFIFHVAYQPMALLGIGLVIAGVLLNLFFKPRKTKKIKVG</sequence>
<comment type="subcellular location">
    <subcellularLocation>
        <location evidence="1">Membrane</location>
        <topology evidence="1">Multi-pass membrane protein</topology>
    </subcellularLocation>
</comment>
<feature type="transmembrane region" description="Helical" evidence="5">
    <location>
        <begin position="165"/>
        <end position="187"/>
    </location>
</feature>
<keyword evidence="2 5" id="KW-0812">Transmembrane</keyword>
<dbReference type="Pfam" id="PF00892">
    <property type="entry name" value="EamA"/>
    <property type="match status" value="2"/>
</dbReference>
<feature type="transmembrane region" description="Helical" evidence="5">
    <location>
        <begin position="109"/>
        <end position="127"/>
    </location>
</feature>
<feature type="domain" description="EamA" evidence="6">
    <location>
        <begin position="136"/>
        <end position="264"/>
    </location>
</feature>
<evidence type="ECO:0000313" key="8">
    <source>
        <dbReference type="Proteomes" id="UP000484164"/>
    </source>
</evidence>
<dbReference type="SUPFAM" id="SSF103481">
    <property type="entry name" value="Multidrug resistance efflux transporter EmrE"/>
    <property type="match status" value="2"/>
</dbReference>
<dbReference type="GO" id="GO:0016020">
    <property type="term" value="C:membrane"/>
    <property type="evidence" value="ECO:0007669"/>
    <property type="project" value="UniProtKB-SubCell"/>
</dbReference>
<dbReference type="PANTHER" id="PTHR22911">
    <property type="entry name" value="ACYL-MALONYL CONDENSING ENZYME-RELATED"/>
    <property type="match status" value="1"/>
</dbReference>
<evidence type="ECO:0000256" key="1">
    <source>
        <dbReference type="ARBA" id="ARBA00004141"/>
    </source>
</evidence>
<name>A0A6L3ZM17_9FLAO</name>
<dbReference type="EMBL" id="WBVQ01000001">
    <property type="protein sequence ID" value="KAB2818210.1"/>
    <property type="molecule type" value="Genomic_DNA"/>
</dbReference>
<keyword evidence="3 5" id="KW-1133">Transmembrane helix</keyword>
<reference evidence="7 8" key="1">
    <citation type="submission" date="2019-10" db="EMBL/GenBank/DDBJ databases">
        <title>Genome sequence of Phaeocystidibacter marisrubri JCM30614 (type strain).</title>
        <authorList>
            <person name="Bowman J.P."/>
        </authorList>
    </citation>
    <scope>NUCLEOTIDE SEQUENCE [LARGE SCALE GENOMIC DNA]</scope>
    <source>
        <strain evidence="7 8">JCM 30614</strain>
    </source>
</reference>
<feature type="domain" description="EamA" evidence="6">
    <location>
        <begin position="1"/>
        <end position="124"/>
    </location>
</feature>
<feature type="transmembrane region" description="Helical" evidence="5">
    <location>
        <begin position="21"/>
        <end position="42"/>
    </location>
</feature>
<organism evidence="7 8">
    <name type="scientific">Phaeocystidibacter marisrubri</name>
    <dbReference type="NCBI Taxonomy" id="1577780"/>
    <lineage>
        <taxon>Bacteria</taxon>
        <taxon>Pseudomonadati</taxon>
        <taxon>Bacteroidota</taxon>
        <taxon>Flavobacteriia</taxon>
        <taxon>Flavobacteriales</taxon>
        <taxon>Phaeocystidibacteraceae</taxon>
        <taxon>Phaeocystidibacter</taxon>
    </lineage>
</organism>
<feature type="transmembrane region" description="Helical" evidence="5">
    <location>
        <begin position="193"/>
        <end position="210"/>
    </location>
</feature>
<evidence type="ECO:0000259" key="6">
    <source>
        <dbReference type="Pfam" id="PF00892"/>
    </source>
</evidence>
<dbReference type="OrthoDB" id="597549at2"/>
<feature type="transmembrane region" description="Helical" evidence="5">
    <location>
        <begin position="222"/>
        <end position="242"/>
    </location>
</feature>
<dbReference type="InterPro" id="IPR000620">
    <property type="entry name" value="EamA_dom"/>
</dbReference>
<keyword evidence="4 5" id="KW-0472">Membrane</keyword>
<gene>
    <name evidence="7" type="ORF">F8C82_01620</name>
</gene>
<feature type="transmembrane region" description="Helical" evidence="5">
    <location>
        <begin position="133"/>
        <end position="153"/>
    </location>
</feature>
<feature type="transmembrane region" description="Helical" evidence="5">
    <location>
        <begin position="81"/>
        <end position="102"/>
    </location>
</feature>
<dbReference type="AlphaFoldDB" id="A0A6L3ZM17"/>
<dbReference type="InterPro" id="IPR037185">
    <property type="entry name" value="EmrE-like"/>
</dbReference>
<keyword evidence="8" id="KW-1185">Reference proteome</keyword>
<evidence type="ECO:0000256" key="5">
    <source>
        <dbReference type="SAM" id="Phobius"/>
    </source>
</evidence>
<evidence type="ECO:0000313" key="7">
    <source>
        <dbReference type="EMBL" id="KAB2818210.1"/>
    </source>
</evidence>
<accession>A0A6L3ZM17</accession>
<proteinExistence type="predicted"/>
<evidence type="ECO:0000256" key="2">
    <source>
        <dbReference type="ARBA" id="ARBA00022692"/>
    </source>
</evidence>